<dbReference type="Proteomes" id="UP000009226">
    <property type="component" value="Chromosome"/>
</dbReference>
<accession>F6B6R8</accession>
<feature type="transmembrane region" description="Helical" evidence="1">
    <location>
        <begin position="182"/>
        <end position="202"/>
    </location>
</feature>
<dbReference type="HOGENOM" id="CLU_043930_0_0_9"/>
<proteinExistence type="predicted"/>
<organism evidence="2 3">
    <name type="scientific">Desulfotomaculum nigrificans (strain DSM 14880 / VKM B-2319 / CO-1-SRB)</name>
    <name type="common">Desulfotomaculum carboxydivorans</name>
    <dbReference type="NCBI Taxonomy" id="868595"/>
    <lineage>
        <taxon>Bacteria</taxon>
        <taxon>Bacillati</taxon>
        <taxon>Bacillota</taxon>
        <taxon>Clostridia</taxon>
        <taxon>Eubacteriales</taxon>
        <taxon>Desulfotomaculaceae</taxon>
        <taxon>Desulfotomaculum</taxon>
    </lineage>
</organism>
<evidence type="ECO:0000256" key="1">
    <source>
        <dbReference type="SAM" id="Phobius"/>
    </source>
</evidence>
<feature type="transmembrane region" description="Helical" evidence="1">
    <location>
        <begin position="260"/>
        <end position="284"/>
    </location>
</feature>
<dbReference type="PANTHER" id="PTHR37814">
    <property type="entry name" value="CONSERVED MEMBRANE PROTEIN"/>
    <property type="match status" value="1"/>
</dbReference>
<keyword evidence="1" id="KW-1133">Transmembrane helix</keyword>
<dbReference type="EMBL" id="CP002736">
    <property type="protein sequence ID" value="AEF95549.1"/>
    <property type="molecule type" value="Genomic_DNA"/>
</dbReference>
<evidence type="ECO:0000313" key="3">
    <source>
        <dbReference type="Proteomes" id="UP000009226"/>
    </source>
</evidence>
<feature type="transmembrane region" description="Helical" evidence="1">
    <location>
        <begin position="92"/>
        <end position="112"/>
    </location>
</feature>
<protein>
    <recommendedName>
        <fullName evidence="4">Membrane protein YkvI</fullName>
    </recommendedName>
</protein>
<feature type="transmembrane region" description="Helical" evidence="1">
    <location>
        <begin position="118"/>
        <end position="136"/>
    </location>
</feature>
<dbReference type="STRING" id="868595.Desca_2732"/>
<feature type="transmembrane region" description="Helical" evidence="1">
    <location>
        <begin position="7"/>
        <end position="27"/>
    </location>
</feature>
<keyword evidence="1" id="KW-0812">Transmembrane</keyword>
<dbReference type="KEGG" id="dca:Desca_2732"/>
<dbReference type="PANTHER" id="PTHR37814:SF1">
    <property type="entry name" value="MEMBRANE PROTEIN"/>
    <property type="match status" value="1"/>
</dbReference>
<dbReference type="RefSeq" id="WP_013810920.1">
    <property type="nucleotide sequence ID" value="NC_015565.1"/>
</dbReference>
<evidence type="ECO:0000313" key="2">
    <source>
        <dbReference type="EMBL" id="AEF95549.1"/>
    </source>
</evidence>
<reference evidence="2 3" key="1">
    <citation type="submission" date="2011-05" db="EMBL/GenBank/DDBJ databases">
        <title>Complete sequence of Desulfotomaculum carboxydivorans CO-1-SRB.</title>
        <authorList>
            <consortium name="US DOE Joint Genome Institute"/>
            <person name="Lucas S."/>
            <person name="Han J."/>
            <person name="Lapidus A."/>
            <person name="Cheng J.-F."/>
            <person name="Goodwin L."/>
            <person name="Pitluck S."/>
            <person name="Peters L."/>
            <person name="Mikhailova N."/>
            <person name="Lu M."/>
            <person name="Han C."/>
            <person name="Tapia R."/>
            <person name="Land M."/>
            <person name="Hauser L."/>
            <person name="Kyrpides N."/>
            <person name="Ivanova N."/>
            <person name="Pagani I."/>
            <person name="Stams A."/>
            <person name="Plugge C."/>
            <person name="Muyzer G."/>
            <person name="Kuever J."/>
            <person name="Parshina S."/>
            <person name="Ivanova A."/>
            <person name="Nazina T."/>
            <person name="Woyke T."/>
        </authorList>
    </citation>
    <scope>NUCLEOTIDE SEQUENCE [LARGE SCALE GENOMIC DNA]</scope>
    <source>
        <strain evidence="3">DSM 14880 / VKM B-2319 / CO-1-SRB</strain>
    </source>
</reference>
<feature type="transmembrane region" description="Helical" evidence="1">
    <location>
        <begin position="296"/>
        <end position="315"/>
    </location>
</feature>
<feature type="transmembrane region" description="Helical" evidence="1">
    <location>
        <begin position="148"/>
        <end position="170"/>
    </location>
</feature>
<dbReference type="AlphaFoldDB" id="F6B6R8"/>
<feature type="transmembrane region" description="Helical" evidence="1">
    <location>
        <begin position="214"/>
        <end position="240"/>
    </location>
</feature>
<dbReference type="eggNOG" id="COG3949">
    <property type="taxonomic scope" value="Bacteria"/>
</dbReference>
<feature type="transmembrane region" description="Helical" evidence="1">
    <location>
        <begin position="321"/>
        <end position="342"/>
    </location>
</feature>
<feature type="transmembrane region" description="Helical" evidence="1">
    <location>
        <begin position="39"/>
        <end position="64"/>
    </location>
</feature>
<gene>
    <name evidence="2" type="ordered locus">Desca_2732</name>
</gene>
<evidence type="ECO:0008006" key="4">
    <source>
        <dbReference type="Google" id="ProtNLM"/>
    </source>
</evidence>
<name>F6B6R8_DESCC</name>
<keyword evidence="3" id="KW-1185">Reference proteome</keyword>
<dbReference type="InterPro" id="IPR038728">
    <property type="entry name" value="YkvI-like"/>
</dbReference>
<keyword evidence="1" id="KW-0472">Membrane</keyword>
<sequence length="347" mass="37291">MIKNGELGLLVRMVATYVGSVIGAGFASGQEILQFFMLFGYKGLLGVVVATVFFAYLGAMVLYLSVKFRSVNYQPVLTYLLGPWGSRLMDGLNLFMLTGGLGIMLAGTGAVINQYLGLSPWFGIGVALITIFIVVLNGLQGFLTVNVLLVPVKFLAICLITVLVLGMYGLPTNIPELNKGVSGNWFLGTLLYISYNIPLAVLCTTGRIINKRIAITAGLLGGLGMGLSIGLVALSGLVFYPEVANYQVPMLFISSQVSQLLKPLFAFIIWLAMLTNAIANTHAVASRLAPQGGRRYSFIGMAVCLIVLPLTYLDFPTLIRVLYPLFGLAGMVLLGSLLIVPVRSKIY</sequence>